<proteinExistence type="predicted"/>
<feature type="domain" description="DUF5123" evidence="1">
    <location>
        <begin position="270"/>
        <end position="360"/>
    </location>
</feature>
<dbReference type="STRING" id="550983.A4R26_23975"/>
<name>A0A1V9FH26_9BACT</name>
<evidence type="ECO:0000259" key="1">
    <source>
        <dbReference type="Pfam" id="PF17161"/>
    </source>
</evidence>
<reference evidence="3" key="1">
    <citation type="submission" date="2016-04" db="EMBL/GenBank/DDBJ databases">
        <authorList>
            <person name="Chen L."/>
            <person name="Zhuang W."/>
            <person name="Wang G."/>
        </authorList>
    </citation>
    <scope>NUCLEOTIDE SEQUENCE [LARGE SCALE GENOMIC DNA]</scope>
    <source>
        <strain evidence="3">208</strain>
    </source>
</reference>
<organism evidence="2 3">
    <name type="scientific">Niastella populi</name>
    <dbReference type="NCBI Taxonomy" id="550983"/>
    <lineage>
        <taxon>Bacteria</taxon>
        <taxon>Pseudomonadati</taxon>
        <taxon>Bacteroidota</taxon>
        <taxon>Chitinophagia</taxon>
        <taxon>Chitinophagales</taxon>
        <taxon>Chitinophagaceae</taxon>
        <taxon>Niastella</taxon>
    </lineage>
</organism>
<dbReference type="SUPFAM" id="SSF51126">
    <property type="entry name" value="Pectin lyase-like"/>
    <property type="match status" value="1"/>
</dbReference>
<evidence type="ECO:0000313" key="3">
    <source>
        <dbReference type="Proteomes" id="UP000192276"/>
    </source>
</evidence>
<dbReference type="InterPro" id="IPR033427">
    <property type="entry name" value="DUF5123"/>
</dbReference>
<dbReference type="AlphaFoldDB" id="A0A1V9FH26"/>
<evidence type="ECO:0000313" key="2">
    <source>
        <dbReference type="EMBL" id="OQP57587.1"/>
    </source>
</evidence>
<comment type="caution">
    <text evidence="2">The sequence shown here is derived from an EMBL/GenBank/DDBJ whole genome shotgun (WGS) entry which is preliminary data.</text>
</comment>
<dbReference type="Gene3D" id="2.160.20.10">
    <property type="entry name" value="Single-stranded right-handed beta-helix, Pectin lyase-like"/>
    <property type="match status" value="1"/>
</dbReference>
<gene>
    <name evidence="2" type="ORF">A4R26_23975</name>
</gene>
<sequence>MFGKTHHVGAGQTYTSLAQAVAVTLPGDTIMVHEGKYAGGISIARLQGTNLKWIYITPAPNATVIYAGGIAAWHMTDAAYVQVKGFIFEQQTGNGFNMDDGGTYDTPSHHIIFDACTFRNIKAKGNNDLLKLSGVDFFEIKNCVFLNGATGGSAIDMVGCHEGSITNNRFENQGSNSIQAKGGAKNIRIAFNVFKNGGQRTLNLGGSTNLKMFRPLDARYEAAQLTVYSNIIIGSDAPIAYVGCVHTEVMNNTIYLPQKWVIRILQETVDTSRFYPCGNNSFKNNIIYRNNRVSTDCNTGANTTPQSFNFSGNVWYHAQNPAWTGPVLPVKDINSIIGKDPLFNNAASGDFTLQAASPAAGKGYQNNGKL</sequence>
<dbReference type="Proteomes" id="UP000192276">
    <property type="component" value="Unassembled WGS sequence"/>
</dbReference>
<dbReference type="InterPro" id="IPR012334">
    <property type="entry name" value="Pectin_lyas_fold"/>
</dbReference>
<keyword evidence="3" id="KW-1185">Reference proteome</keyword>
<dbReference type="InterPro" id="IPR011050">
    <property type="entry name" value="Pectin_lyase_fold/virulence"/>
</dbReference>
<protein>
    <recommendedName>
        <fullName evidence="1">DUF5123 domain-containing protein</fullName>
    </recommendedName>
</protein>
<dbReference type="EMBL" id="LWBP01000191">
    <property type="protein sequence ID" value="OQP57587.1"/>
    <property type="molecule type" value="Genomic_DNA"/>
</dbReference>
<accession>A0A1V9FH26</accession>
<dbReference type="Pfam" id="PF17161">
    <property type="entry name" value="DUF5123"/>
    <property type="match status" value="1"/>
</dbReference>